<dbReference type="RefSeq" id="WP_190903077.1">
    <property type="nucleotide sequence ID" value="NZ_AP023439.1"/>
</dbReference>
<sequence>MSGPSRAAYERSELDWNRLRRYAEKVARETRVPRRTRQVVERSERTRQVRSGLFGLFTRQETYTLDVPRTETDDFWVLQSRSWHKKERGEGNQADEDVTALYDYCLTVKGGLVVRVTSETDCFFKGALTFSDRTTSENPMTADDVMLFDFEAERYYREKGRFTIETDRDPDHKRLKHHAKGVGLSLALKRLHQR</sequence>
<dbReference type="EMBL" id="AP023439">
    <property type="protein sequence ID" value="BCL23636.1"/>
    <property type="molecule type" value="Genomic_DNA"/>
</dbReference>
<accession>A0A7G1NQ37</accession>
<reference evidence="1 2" key="1">
    <citation type="journal article" date="2014" name="Int. J. Syst. Evol. Microbiol.">
        <title>Complete genome sequence of Corynebacterium casei LMG S-19264T (=DSM 44701T), isolated from a smear-ripened cheese.</title>
        <authorList>
            <consortium name="US DOE Joint Genome Institute (JGI-PGF)"/>
            <person name="Walter F."/>
            <person name="Albersmeier A."/>
            <person name="Kalinowski J."/>
            <person name="Ruckert C."/>
        </authorList>
    </citation>
    <scope>NUCLEOTIDE SEQUENCE [LARGE SCALE GENOMIC DNA]</scope>
    <source>
        <strain evidence="1 2">JCM 4255</strain>
    </source>
</reference>
<evidence type="ECO:0000313" key="2">
    <source>
        <dbReference type="Proteomes" id="UP000516373"/>
    </source>
</evidence>
<name>A0A7G1NQ37_9ACTN</name>
<gene>
    <name evidence="1" type="ORF">GCM10017668_54790</name>
</gene>
<proteinExistence type="predicted"/>
<dbReference type="AlphaFoldDB" id="A0A7G1NQ37"/>
<evidence type="ECO:0000313" key="1">
    <source>
        <dbReference type="EMBL" id="BCL23636.1"/>
    </source>
</evidence>
<dbReference type="KEGG" id="stui:GCM10017668_54790"/>
<organism evidence="1 2">
    <name type="scientific">Streptomyces tuirus</name>
    <dbReference type="NCBI Taxonomy" id="68278"/>
    <lineage>
        <taxon>Bacteria</taxon>
        <taxon>Bacillati</taxon>
        <taxon>Actinomycetota</taxon>
        <taxon>Actinomycetes</taxon>
        <taxon>Kitasatosporales</taxon>
        <taxon>Streptomycetaceae</taxon>
        <taxon>Streptomyces</taxon>
    </lineage>
</organism>
<dbReference type="Proteomes" id="UP000516373">
    <property type="component" value="Chromosome"/>
</dbReference>
<protein>
    <submittedName>
        <fullName evidence="1">Uncharacterized protein</fullName>
    </submittedName>
</protein>